<evidence type="ECO:0000313" key="1">
    <source>
        <dbReference type="EMBL" id="KAF9509319.1"/>
    </source>
</evidence>
<protein>
    <submittedName>
        <fullName evidence="1">Uncharacterized protein</fullName>
    </submittedName>
</protein>
<keyword evidence="2" id="KW-1185">Reference proteome</keyword>
<feature type="non-terminal residue" evidence="1">
    <location>
        <position position="1"/>
    </location>
</feature>
<proteinExistence type="predicted"/>
<accession>A0A9P6DSA1</accession>
<name>A0A9P6DSA1_9AGAM</name>
<reference evidence="1" key="1">
    <citation type="journal article" date="2020" name="Nat. Commun.">
        <title>Large-scale genome sequencing of mycorrhizal fungi provides insights into the early evolution of symbiotic traits.</title>
        <authorList>
            <person name="Miyauchi S."/>
            <person name="Kiss E."/>
            <person name="Kuo A."/>
            <person name="Drula E."/>
            <person name="Kohler A."/>
            <person name="Sanchez-Garcia M."/>
            <person name="Morin E."/>
            <person name="Andreopoulos B."/>
            <person name="Barry K.W."/>
            <person name="Bonito G."/>
            <person name="Buee M."/>
            <person name="Carver A."/>
            <person name="Chen C."/>
            <person name="Cichocki N."/>
            <person name="Clum A."/>
            <person name="Culley D."/>
            <person name="Crous P.W."/>
            <person name="Fauchery L."/>
            <person name="Girlanda M."/>
            <person name="Hayes R.D."/>
            <person name="Keri Z."/>
            <person name="LaButti K."/>
            <person name="Lipzen A."/>
            <person name="Lombard V."/>
            <person name="Magnuson J."/>
            <person name="Maillard F."/>
            <person name="Murat C."/>
            <person name="Nolan M."/>
            <person name="Ohm R.A."/>
            <person name="Pangilinan J."/>
            <person name="Pereira M.F."/>
            <person name="Perotto S."/>
            <person name="Peter M."/>
            <person name="Pfister S."/>
            <person name="Riley R."/>
            <person name="Sitrit Y."/>
            <person name="Stielow J.B."/>
            <person name="Szollosi G."/>
            <person name="Zifcakova L."/>
            <person name="Stursova M."/>
            <person name="Spatafora J.W."/>
            <person name="Tedersoo L."/>
            <person name="Vaario L.M."/>
            <person name="Yamada A."/>
            <person name="Yan M."/>
            <person name="Wang P."/>
            <person name="Xu J."/>
            <person name="Bruns T."/>
            <person name="Baldrian P."/>
            <person name="Vilgalys R."/>
            <person name="Dunand C."/>
            <person name="Henrissat B."/>
            <person name="Grigoriev I.V."/>
            <person name="Hibbett D."/>
            <person name="Nagy L.G."/>
            <person name="Martin F.M."/>
        </authorList>
    </citation>
    <scope>NUCLEOTIDE SEQUENCE</scope>
    <source>
        <strain evidence="1">UP504</strain>
    </source>
</reference>
<evidence type="ECO:0000313" key="2">
    <source>
        <dbReference type="Proteomes" id="UP000886523"/>
    </source>
</evidence>
<sequence length="110" mass="12216">RTYPGHEICLYDHPRSILWLGRLRPLLSSYSGTLRILASGLRIQELLYLARYPCIGSHTFSLALAHHGHFAAPAVSLLARTARSALDRAIQIAVIFSLSPFSCGLFPRET</sequence>
<dbReference type="AlphaFoldDB" id="A0A9P6DSA1"/>
<organism evidence="1 2">
    <name type="scientific">Hydnum rufescens UP504</name>
    <dbReference type="NCBI Taxonomy" id="1448309"/>
    <lineage>
        <taxon>Eukaryota</taxon>
        <taxon>Fungi</taxon>
        <taxon>Dikarya</taxon>
        <taxon>Basidiomycota</taxon>
        <taxon>Agaricomycotina</taxon>
        <taxon>Agaricomycetes</taxon>
        <taxon>Cantharellales</taxon>
        <taxon>Hydnaceae</taxon>
        <taxon>Hydnum</taxon>
    </lineage>
</organism>
<dbReference type="EMBL" id="MU129037">
    <property type="protein sequence ID" value="KAF9509319.1"/>
    <property type="molecule type" value="Genomic_DNA"/>
</dbReference>
<gene>
    <name evidence="1" type="ORF">BS47DRAFT_1349313</name>
</gene>
<dbReference type="Proteomes" id="UP000886523">
    <property type="component" value="Unassembled WGS sequence"/>
</dbReference>
<comment type="caution">
    <text evidence="1">The sequence shown here is derived from an EMBL/GenBank/DDBJ whole genome shotgun (WGS) entry which is preliminary data.</text>
</comment>